<reference evidence="2" key="1">
    <citation type="submission" date="2021-01" db="EMBL/GenBank/DDBJ databases">
        <authorList>
            <person name="Corre E."/>
            <person name="Pelletier E."/>
            <person name="Niang G."/>
            <person name="Scheremetjew M."/>
            <person name="Finn R."/>
            <person name="Kale V."/>
            <person name="Holt S."/>
            <person name="Cochrane G."/>
            <person name="Meng A."/>
            <person name="Brown T."/>
            <person name="Cohen L."/>
        </authorList>
    </citation>
    <scope>NUCLEOTIDE SEQUENCE</scope>
    <source>
        <strain evidence="2">Isolate 1302-5</strain>
    </source>
</reference>
<organism evidence="2">
    <name type="scientific">Odontella aurita</name>
    <dbReference type="NCBI Taxonomy" id="265563"/>
    <lineage>
        <taxon>Eukaryota</taxon>
        <taxon>Sar</taxon>
        <taxon>Stramenopiles</taxon>
        <taxon>Ochrophyta</taxon>
        <taxon>Bacillariophyta</taxon>
        <taxon>Mediophyceae</taxon>
        <taxon>Biddulphiophycidae</taxon>
        <taxon>Eupodiscales</taxon>
        <taxon>Odontellaceae</taxon>
        <taxon>Odontella</taxon>
    </lineage>
</organism>
<accession>A0A7S4K946</accession>
<evidence type="ECO:0000313" key="2">
    <source>
        <dbReference type="EMBL" id="CAE2286978.1"/>
    </source>
</evidence>
<name>A0A7S4K946_9STRA</name>
<gene>
    <name evidence="2" type="ORF">OAUR00152_LOCUS40929</name>
</gene>
<evidence type="ECO:0000256" key="1">
    <source>
        <dbReference type="SAM" id="SignalP"/>
    </source>
</evidence>
<feature type="signal peptide" evidence="1">
    <location>
        <begin position="1"/>
        <end position="19"/>
    </location>
</feature>
<protein>
    <submittedName>
        <fullName evidence="2">Uncharacterized protein</fullName>
    </submittedName>
</protein>
<keyword evidence="1" id="KW-0732">Signal</keyword>
<proteinExistence type="predicted"/>
<feature type="chain" id="PRO_5030891020" evidence="1">
    <location>
        <begin position="20"/>
        <end position="233"/>
    </location>
</feature>
<sequence>MTFPHGWCFLLVSLAVTLGNSCSACSAFTAGSKLLSSRVTTSRNAGSRGPGGSQLFASRDVSIRPSRREIIGSVLATSASVFYSATPAAQAATSDALVQLIVPIVEMSNEFDQVKSLIKDKNQWPRALKILQANKYNKPEFKKTFNTFGDNMGNVGGDGGSAPKTEQSLAYLLRNDLLTNVENLTAELEYLVKNEDDTDDLYLYADKVVGAMEKYLNIAPPGVVEEAQKRLQK</sequence>
<dbReference type="EMBL" id="HBKQ01059994">
    <property type="protein sequence ID" value="CAE2286978.1"/>
    <property type="molecule type" value="Transcribed_RNA"/>
</dbReference>
<dbReference type="AlphaFoldDB" id="A0A7S4K946"/>